<evidence type="ECO:0000313" key="2">
    <source>
        <dbReference type="Proteomes" id="UP001145021"/>
    </source>
</evidence>
<dbReference type="EMBL" id="JANBOH010000342">
    <property type="protein sequence ID" value="KAJ1642760.1"/>
    <property type="molecule type" value="Genomic_DNA"/>
</dbReference>
<keyword evidence="2" id="KW-1185">Reference proteome</keyword>
<reference evidence="1" key="1">
    <citation type="submission" date="2022-07" db="EMBL/GenBank/DDBJ databases">
        <title>Phylogenomic reconstructions and comparative analyses of Kickxellomycotina fungi.</title>
        <authorList>
            <person name="Reynolds N.K."/>
            <person name="Stajich J.E."/>
            <person name="Barry K."/>
            <person name="Grigoriev I.V."/>
            <person name="Crous P."/>
            <person name="Smith M.E."/>
        </authorList>
    </citation>
    <scope>NUCLEOTIDE SEQUENCE</scope>
    <source>
        <strain evidence="1">NBRC 105413</strain>
    </source>
</reference>
<proteinExistence type="predicted"/>
<gene>
    <name evidence="1" type="ORF">LPJ64_005413</name>
</gene>
<dbReference type="Proteomes" id="UP001145021">
    <property type="component" value="Unassembled WGS sequence"/>
</dbReference>
<evidence type="ECO:0000313" key="1">
    <source>
        <dbReference type="EMBL" id="KAJ1642760.1"/>
    </source>
</evidence>
<accession>A0A9W7XH34</accession>
<protein>
    <submittedName>
        <fullName evidence="1">Uncharacterized protein</fullName>
    </submittedName>
</protein>
<organism evidence="1 2">
    <name type="scientific">Coemansia asiatica</name>
    <dbReference type="NCBI Taxonomy" id="1052880"/>
    <lineage>
        <taxon>Eukaryota</taxon>
        <taxon>Fungi</taxon>
        <taxon>Fungi incertae sedis</taxon>
        <taxon>Zoopagomycota</taxon>
        <taxon>Kickxellomycotina</taxon>
        <taxon>Kickxellomycetes</taxon>
        <taxon>Kickxellales</taxon>
        <taxon>Kickxellaceae</taxon>
        <taxon>Coemansia</taxon>
    </lineage>
</organism>
<comment type="caution">
    <text evidence="1">The sequence shown here is derived from an EMBL/GenBank/DDBJ whole genome shotgun (WGS) entry which is preliminary data.</text>
</comment>
<dbReference type="AlphaFoldDB" id="A0A9W7XH34"/>
<name>A0A9W7XH34_9FUNG</name>
<sequence length="291" mass="33237">MISLRSLAVRSLQSGLPRYVLRPLSTATASTAVPKNLQPGPNWLSNPLVETPLGTLDLTKAPTNVRSQVWQLYVTTLPRIAPKSTKPPKKTTLHWMLQNAESSEELDLALQLTHQWRMSMRPITQATTDLWVTACIRLRHPEPFLTMLNDRWKYRQLPINHNMARFIKLYAYLGSKKPENMDQLLDDAFRVFALYPFYDLSYDAAAYGALVQVCCSIGTEEAWRRALVVAEEALAGNTPNITRAALKDLETKSRRMGEVDMAERYRELAEVAQKEEVREAKFDDKGNFINW</sequence>